<accession>A0A078AX76</accession>
<dbReference type="Proteomes" id="UP000039865">
    <property type="component" value="Unassembled WGS sequence"/>
</dbReference>
<dbReference type="InParanoid" id="A0A078AX76"/>
<organism evidence="1 2">
    <name type="scientific">Stylonychia lemnae</name>
    <name type="common">Ciliate</name>
    <dbReference type="NCBI Taxonomy" id="5949"/>
    <lineage>
        <taxon>Eukaryota</taxon>
        <taxon>Sar</taxon>
        <taxon>Alveolata</taxon>
        <taxon>Ciliophora</taxon>
        <taxon>Intramacronucleata</taxon>
        <taxon>Spirotrichea</taxon>
        <taxon>Stichotrichia</taxon>
        <taxon>Sporadotrichida</taxon>
        <taxon>Oxytrichidae</taxon>
        <taxon>Stylonychinae</taxon>
        <taxon>Stylonychia</taxon>
    </lineage>
</organism>
<gene>
    <name evidence="1" type="primary">Contig13997.g14936</name>
    <name evidence="1" type="ORF">STYLEM_15872</name>
</gene>
<evidence type="ECO:0000313" key="1">
    <source>
        <dbReference type="EMBL" id="CDW86774.1"/>
    </source>
</evidence>
<dbReference type="AlphaFoldDB" id="A0A078AX76"/>
<name>A0A078AX76_STYLE</name>
<sequence>MESGSVSSGEKKFLAFLIDYIVETNPGDLYTNISKLSQHMLDNMPAKCEENLYRKQYGNLKDCCLQGKGIMQVLNLDGTCFRMKKHQEVVKAYENGVLTEDAYSKYLQGRESYLLKHLGLMKENDMNQCIKCEQRYHNRANQPGQCITDNGAHAPQYDFTKDENVLNCEI</sequence>
<dbReference type="EMBL" id="CCKQ01014969">
    <property type="protein sequence ID" value="CDW86774.1"/>
    <property type="molecule type" value="Genomic_DNA"/>
</dbReference>
<reference evidence="1 2" key="1">
    <citation type="submission" date="2014-06" db="EMBL/GenBank/DDBJ databases">
        <authorList>
            <person name="Swart Estienne"/>
        </authorList>
    </citation>
    <scope>NUCLEOTIDE SEQUENCE [LARGE SCALE GENOMIC DNA]</scope>
    <source>
        <strain evidence="1 2">130c</strain>
    </source>
</reference>
<protein>
    <submittedName>
        <fullName evidence="1">Uncharacterized protein</fullName>
    </submittedName>
</protein>
<proteinExistence type="predicted"/>
<keyword evidence="2" id="KW-1185">Reference proteome</keyword>
<dbReference type="OrthoDB" id="10428901at2759"/>
<evidence type="ECO:0000313" key="2">
    <source>
        <dbReference type="Proteomes" id="UP000039865"/>
    </source>
</evidence>